<reference evidence="2 3" key="1">
    <citation type="journal article" date="2013" name="Genome Announc.">
        <title>Draft Genome Sequence of Streptomyces viridochromogenes Strain Tu57, Producer of Avilamycin.</title>
        <authorList>
            <person name="Gruning B.A."/>
            <person name="Erxleben A."/>
            <person name="Hahnlein A."/>
            <person name="Gunther S."/>
        </authorList>
    </citation>
    <scope>NUCLEOTIDE SEQUENCE [LARGE SCALE GENOMIC DNA]</scope>
    <source>
        <strain evidence="2 3">Tue57</strain>
    </source>
</reference>
<gene>
    <name evidence="2" type="ORF">STVIR_2118</name>
</gene>
<evidence type="ECO:0000313" key="3">
    <source>
        <dbReference type="Proteomes" id="UP000011205"/>
    </source>
</evidence>
<protein>
    <submittedName>
        <fullName evidence="2">Uncharacterized protein</fullName>
    </submittedName>
</protein>
<sequence length="45" mass="4998">MGAPRVPGRPLPTRHPAVAARPRAPSRHRRTSPPYTHAPAPRSRR</sequence>
<feature type="compositionally biased region" description="Low complexity" evidence="1">
    <location>
        <begin position="14"/>
        <end position="23"/>
    </location>
</feature>
<feature type="region of interest" description="Disordered" evidence="1">
    <location>
        <begin position="1"/>
        <end position="45"/>
    </location>
</feature>
<dbReference type="EMBL" id="AMLP01000068">
    <property type="protein sequence ID" value="ELS56917.1"/>
    <property type="molecule type" value="Genomic_DNA"/>
</dbReference>
<dbReference type="AlphaFoldDB" id="L8PN89"/>
<proteinExistence type="predicted"/>
<name>L8PN89_STRVR</name>
<evidence type="ECO:0000313" key="2">
    <source>
        <dbReference type="EMBL" id="ELS56917.1"/>
    </source>
</evidence>
<comment type="caution">
    <text evidence="2">The sequence shown here is derived from an EMBL/GenBank/DDBJ whole genome shotgun (WGS) entry which is preliminary data.</text>
</comment>
<evidence type="ECO:0000256" key="1">
    <source>
        <dbReference type="SAM" id="MobiDB-lite"/>
    </source>
</evidence>
<dbReference type="Proteomes" id="UP000011205">
    <property type="component" value="Unassembled WGS sequence"/>
</dbReference>
<accession>L8PN89</accession>
<dbReference type="PATRIC" id="fig|1160705.3.peg.2107"/>
<organism evidence="2 3">
    <name type="scientific">Streptomyces viridochromogenes Tue57</name>
    <dbReference type="NCBI Taxonomy" id="1160705"/>
    <lineage>
        <taxon>Bacteria</taxon>
        <taxon>Bacillati</taxon>
        <taxon>Actinomycetota</taxon>
        <taxon>Actinomycetes</taxon>
        <taxon>Kitasatosporales</taxon>
        <taxon>Streptomycetaceae</taxon>
        <taxon>Streptomyces</taxon>
    </lineage>
</organism>